<proteinExistence type="inferred from homology"/>
<dbReference type="PANTHER" id="PTHR21137:SF35">
    <property type="entry name" value="ODORANT RECEPTOR 19A-RELATED"/>
    <property type="match status" value="1"/>
</dbReference>
<dbReference type="GO" id="GO:0005549">
    <property type="term" value="F:odorant binding"/>
    <property type="evidence" value="ECO:0007669"/>
    <property type="project" value="InterPro"/>
</dbReference>
<dbReference type="GO" id="GO:0007165">
    <property type="term" value="P:signal transduction"/>
    <property type="evidence" value="ECO:0007669"/>
    <property type="project" value="UniProtKB-KW"/>
</dbReference>
<accession>A0A067QI91</accession>
<evidence type="ECO:0000313" key="11">
    <source>
        <dbReference type="EMBL" id="KDR06654.1"/>
    </source>
</evidence>
<keyword evidence="5 10" id="KW-0552">Olfaction</keyword>
<evidence type="ECO:0000256" key="3">
    <source>
        <dbReference type="ARBA" id="ARBA00022606"/>
    </source>
</evidence>
<keyword evidence="7 10" id="KW-0472">Membrane</keyword>
<dbReference type="GO" id="GO:0005886">
    <property type="term" value="C:plasma membrane"/>
    <property type="evidence" value="ECO:0007669"/>
    <property type="project" value="UniProtKB-SubCell"/>
</dbReference>
<feature type="transmembrane region" description="Helical" evidence="10">
    <location>
        <begin position="142"/>
        <end position="164"/>
    </location>
</feature>
<keyword evidence="12" id="KW-1185">Reference proteome</keyword>
<dbReference type="Proteomes" id="UP000027135">
    <property type="component" value="Unassembled WGS sequence"/>
</dbReference>
<dbReference type="PANTHER" id="PTHR21137">
    <property type="entry name" value="ODORANT RECEPTOR"/>
    <property type="match status" value="1"/>
</dbReference>
<evidence type="ECO:0000256" key="1">
    <source>
        <dbReference type="ARBA" id="ARBA00004651"/>
    </source>
</evidence>
<dbReference type="eggNOG" id="ENOG502STYH">
    <property type="taxonomic scope" value="Eukaryota"/>
</dbReference>
<feature type="transmembrane region" description="Helical" evidence="10">
    <location>
        <begin position="46"/>
        <end position="69"/>
    </location>
</feature>
<dbReference type="Pfam" id="PF02949">
    <property type="entry name" value="7tm_6"/>
    <property type="match status" value="1"/>
</dbReference>
<keyword evidence="2" id="KW-1003">Cell membrane</keyword>
<evidence type="ECO:0000256" key="5">
    <source>
        <dbReference type="ARBA" id="ARBA00022725"/>
    </source>
</evidence>
<keyword evidence="3 10" id="KW-0716">Sensory transduction</keyword>
<keyword evidence="6 10" id="KW-1133">Transmembrane helix</keyword>
<reference evidence="11 12" key="1">
    <citation type="journal article" date="2014" name="Nat. Commun.">
        <title>Molecular traces of alternative social organization in a termite genome.</title>
        <authorList>
            <person name="Terrapon N."/>
            <person name="Li C."/>
            <person name="Robertson H.M."/>
            <person name="Ji L."/>
            <person name="Meng X."/>
            <person name="Booth W."/>
            <person name="Chen Z."/>
            <person name="Childers C.P."/>
            <person name="Glastad K.M."/>
            <person name="Gokhale K."/>
            <person name="Gowin J."/>
            <person name="Gronenberg W."/>
            <person name="Hermansen R.A."/>
            <person name="Hu H."/>
            <person name="Hunt B.G."/>
            <person name="Huylmans A.K."/>
            <person name="Khalil S.M."/>
            <person name="Mitchell R.D."/>
            <person name="Munoz-Torres M.C."/>
            <person name="Mustard J.A."/>
            <person name="Pan H."/>
            <person name="Reese J.T."/>
            <person name="Scharf M.E."/>
            <person name="Sun F."/>
            <person name="Vogel H."/>
            <person name="Xiao J."/>
            <person name="Yang W."/>
            <person name="Yang Z."/>
            <person name="Yang Z."/>
            <person name="Zhou J."/>
            <person name="Zhu J."/>
            <person name="Brent C.S."/>
            <person name="Elsik C.G."/>
            <person name="Goodisman M.A."/>
            <person name="Liberles D.A."/>
            <person name="Roe R.M."/>
            <person name="Vargo E.L."/>
            <person name="Vilcinskas A."/>
            <person name="Wang J."/>
            <person name="Bornberg-Bauer E."/>
            <person name="Korb J."/>
            <person name="Zhang G."/>
            <person name="Liebig J."/>
        </authorList>
    </citation>
    <scope>NUCLEOTIDE SEQUENCE [LARGE SCALE GENOMIC DNA]</scope>
    <source>
        <tissue evidence="11">Whole organism</tissue>
    </source>
</reference>
<dbReference type="GO" id="GO:0004984">
    <property type="term" value="F:olfactory receptor activity"/>
    <property type="evidence" value="ECO:0007669"/>
    <property type="project" value="InterPro"/>
</dbReference>
<evidence type="ECO:0000256" key="4">
    <source>
        <dbReference type="ARBA" id="ARBA00022692"/>
    </source>
</evidence>
<comment type="subcellular location">
    <subcellularLocation>
        <location evidence="1 10">Cell membrane</location>
        <topology evidence="1 10">Multi-pass membrane protein</topology>
    </subcellularLocation>
</comment>
<evidence type="ECO:0000256" key="8">
    <source>
        <dbReference type="ARBA" id="ARBA00023170"/>
    </source>
</evidence>
<dbReference type="InterPro" id="IPR004117">
    <property type="entry name" value="7tm6_olfct_rcpt"/>
</dbReference>
<feature type="transmembrane region" description="Helical" evidence="10">
    <location>
        <begin position="194"/>
        <end position="218"/>
    </location>
</feature>
<dbReference type="OrthoDB" id="6604226at2759"/>
<gene>
    <name evidence="11" type="ORF">L798_03924</name>
</gene>
<keyword evidence="9 10" id="KW-0807">Transducer</keyword>
<dbReference type="InParanoid" id="A0A067QI91"/>
<feature type="transmembrane region" description="Helical" evidence="10">
    <location>
        <begin position="290"/>
        <end position="315"/>
    </location>
</feature>
<organism evidence="11 12">
    <name type="scientific">Zootermopsis nevadensis</name>
    <name type="common">Dampwood termite</name>
    <dbReference type="NCBI Taxonomy" id="136037"/>
    <lineage>
        <taxon>Eukaryota</taxon>
        <taxon>Metazoa</taxon>
        <taxon>Ecdysozoa</taxon>
        <taxon>Arthropoda</taxon>
        <taxon>Hexapoda</taxon>
        <taxon>Insecta</taxon>
        <taxon>Pterygota</taxon>
        <taxon>Neoptera</taxon>
        <taxon>Polyneoptera</taxon>
        <taxon>Dictyoptera</taxon>
        <taxon>Blattodea</taxon>
        <taxon>Blattoidea</taxon>
        <taxon>Termitoidae</taxon>
        <taxon>Termopsidae</taxon>
        <taxon>Zootermopsis</taxon>
    </lineage>
</organism>
<dbReference type="EMBL" id="KK853567">
    <property type="protein sequence ID" value="KDR06654.1"/>
    <property type="molecule type" value="Genomic_DNA"/>
</dbReference>
<evidence type="ECO:0000256" key="9">
    <source>
        <dbReference type="ARBA" id="ARBA00023224"/>
    </source>
</evidence>
<dbReference type="AlphaFoldDB" id="A0A067QI91"/>
<evidence type="ECO:0000256" key="2">
    <source>
        <dbReference type="ARBA" id="ARBA00022475"/>
    </source>
</evidence>
<evidence type="ECO:0000256" key="7">
    <source>
        <dbReference type="ARBA" id="ARBA00023136"/>
    </source>
</evidence>
<name>A0A067QI91_ZOONE</name>
<keyword evidence="8 10" id="KW-0675">Receptor</keyword>
<protein>
    <recommendedName>
        <fullName evidence="10">Odorant receptor</fullName>
    </recommendedName>
</protein>
<feature type="transmembrane region" description="Helical" evidence="10">
    <location>
        <begin position="81"/>
        <end position="100"/>
    </location>
</feature>
<evidence type="ECO:0000256" key="10">
    <source>
        <dbReference type="RuleBase" id="RU351113"/>
    </source>
</evidence>
<dbReference type="OMA" id="YCSDWIN"/>
<evidence type="ECO:0000256" key="6">
    <source>
        <dbReference type="ARBA" id="ARBA00022989"/>
    </source>
</evidence>
<evidence type="ECO:0000313" key="12">
    <source>
        <dbReference type="Proteomes" id="UP000027135"/>
    </source>
</evidence>
<comment type="caution">
    <text evidence="10">Lacks conserved residue(s) required for the propagation of feature annotation.</text>
</comment>
<keyword evidence="4 10" id="KW-0812">Transmembrane</keyword>
<comment type="similarity">
    <text evidence="10">Belongs to the insect chemoreceptor superfamily. Heteromeric odorant receptor channel (TC 1.A.69) family.</text>
</comment>
<sequence>MRFPHRMKGDWNENERRNFEKLFRFYILWFRLICVPIKSHKPSHIYTLYSVLLTLNTYTAIAAIMADVFQHADDLERVMENFRVIFPSLSIMWVQLSMRFQKKSMERLMYLAAAFKWEDAQAKKPADDSFKMTAILPVIKPATLRISIFFVTFHTCHVILRLALGEGRPLSINAYYGVNVSSSPLYEMVNVSQFFMAANCFPLFFGYTGLYAFLLTIACSQLEKLRASILNIRQRNDTSEEDSDAENGKVKEGGKVQTSQQVFSHMQQQLNDCVRHHQDILRFMNALEEAISPVLMGQFIIILTGMCFAAFSFAMSLGNVLNMAQSILEYTAFLVQLNAYCWFGSELTQLAESVRDAAYGCDWVGTPVSFPKCLVFIIAAASKEFTLTAGKFVPVTRSTMLNVINQTFSYLMFLMQVKEKNKHV</sequence>
<dbReference type="FunCoup" id="A0A067QI91">
    <property type="interactions" value="98"/>
</dbReference>